<dbReference type="PROSITE" id="PS51257">
    <property type="entry name" value="PROKAR_LIPOPROTEIN"/>
    <property type="match status" value="1"/>
</dbReference>
<dbReference type="InterPro" id="IPR055797">
    <property type="entry name" value="DUF7373"/>
</dbReference>
<accession>A0ABX8CUL5</accession>
<name>A0ABX8CUL5_9NOCA</name>
<evidence type="ECO:0000259" key="2">
    <source>
        <dbReference type="Pfam" id="PF24088"/>
    </source>
</evidence>
<sequence>MRILNARRLGGRTAFSALVLLVTTAILAGCGTVEGKPEAGELDIRKLSVGKYPIDPLDVRALYIHSPSSGLDLAIGRLADAVVTGPDVDQSFSHGVLSEAMDVSVGLGLVLSHTAEPVAERNNMMFGYTASASTKPISDVRDPESSLVFSPFGHMKPAADATSFNITVLQFPDQQRALTAAEQMEAADFDVAPDQNQRVTLDKEPAAKAHWRPGVPTMGTSMAHGQYVVTVFVQQPNPEVVSLKSLTEKILAAQLLLLDQLPALSPRDMLRLDYDPQAMLRRTLHPVTFPYPHAENEVTRTPRGFLHNVEDQAKWKTLLDDNGVDSTATTRNGALLLRARDDKAAAALWSGITSAATTPTDKPSDVPDTACEETGNNPKPHRIDQEEAWDRSDRFVCTLHYNRYVARVAGTQLADVSQRAAAQYALLVTSQYT</sequence>
<feature type="domain" description="DUF7373" evidence="3">
    <location>
        <begin position="279"/>
        <end position="429"/>
    </location>
</feature>
<keyword evidence="5" id="KW-1185">Reference proteome</keyword>
<dbReference type="InterPro" id="IPR056463">
    <property type="entry name" value="DUF7373_C"/>
</dbReference>
<proteinExistence type="predicted"/>
<dbReference type="Pfam" id="PF24092">
    <property type="entry name" value="DUF7373_C"/>
    <property type="match status" value="1"/>
</dbReference>
<dbReference type="Proteomes" id="UP000683310">
    <property type="component" value="Chromosome"/>
</dbReference>
<gene>
    <name evidence="4" type="ORF">KHQ06_01575</name>
</gene>
<evidence type="ECO:0000313" key="4">
    <source>
        <dbReference type="EMBL" id="QVI21880.1"/>
    </source>
</evidence>
<evidence type="ECO:0000256" key="1">
    <source>
        <dbReference type="SAM" id="MobiDB-lite"/>
    </source>
</evidence>
<evidence type="ECO:0000259" key="3">
    <source>
        <dbReference type="Pfam" id="PF24092"/>
    </source>
</evidence>
<reference evidence="4 5" key="1">
    <citation type="submission" date="2021-04" db="EMBL/GenBank/DDBJ databases">
        <title>Nocardia tengchongensis.</title>
        <authorList>
            <person name="Zhuang k."/>
            <person name="Ran Y."/>
            <person name="Li W."/>
        </authorList>
    </citation>
    <scope>NUCLEOTIDE SEQUENCE [LARGE SCALE GENOMIC DNA]</scope>
    <source>
        <strain evidence="4 5">CFH S0057</strain>
    </source>
</reference>
<feature type="region of interest" description="Disordered" evidence="1">
    <location>
        <begin position="355"/>
        <end position="384"/>
    </location>
</feature>
<dbReference type="Pfam" id="PF24088">
    <property type="entry name" value="DUF7373"/>
    <property type="match status" value="1"/>
</dbReference>
<feature type="domain" description="DUF7373" evidence="2">
    <location>
        <begin position="66"/>
        <end position="273"/>
    </location>
</feature>
<organism evidence="4 5">
    <name type="scientific">Nocardia tengchongensis</name>
    <dbReference type="NCBI Taxonomy" id="2055889"/>
    <lineage>
        <taxon>Bacteria</taxon>
        <taxon>Bacillati</taxon>
        <taxon>Actinomycetota</taxon>
        <taxon>Actinomycetes</taxon>
        <taxon>Mycobacteriales</taxon>
        <taxon>Nocardiaceae</taxon>
        <taxon>Nocardia</taxon>
    </lineage>
</organism>
<protein>
    <submittedName>
        <fullName evidence="4">Uncharacterized protein</fullName>
    </submittedName>
</protein>
<dbReference type="EMBL" id="CP074371">
    <property type="protein sequence ID" value="QVI21880.1"/>
    <property type="molecule type" value="Genomic_DNA"/>
</dbReference>
<evidence type="ECO:0000313" key="5">
    <source>
        <dbReference type="Proteomes" id="UP000683310"/>
    </source>
</evidence>